<keyword evidence="2" id="KW-1185">Reference proteome</keyword>
<organism evidence="1 2">
    <name type="scientific">Sphaerosporella brunnea</name>
    <dbReference type="NCBI Taxonomy" id="1250544"/>
    <lineage>
        <taxon>Eukaryota</taxon>
        <taxon>Fungi</taxon>
        <taxon>Dikarya</taxon>
        <taxon>Ascomycota</taxon>
        <taxon>Pezizomycotina</taxon>
        <taxon>Pezizomycetes</taxon>
        <taxon>Pezizales</taxon>
        <taxon>Pyronemataceae</taxon>
        <taxon>Sphaerosporella</taxon>
    </lineage>
</organism>
<dbReference type="EMBL" id="VXIS01000007">
    <property type="protein sequence ID" value="KAA8914294.1"/>
    <property type="molecule type" value="Genomic_DNA"/>
</dbReference>
<reference evidence="1 2" key="1">
    <citation type="submission" date="2019-09" db="EMBL/GenBank/DDBJ databases">
        <title>Draft genome of the ectomycorrhizal ascomycete Sphaerosporella brunnea.</title>
        <authorList>
            <consortium name="DOE Joint Genome Institute"/>
            <person name="Benucci G.M."/>
            <person name="Marozzi G."/>
            <person name="Antonielli L."/>
            <person name="Sanchez S."/>
            <person name="Marco P."/>
            <person name="Wang X."/>
            <person name="Falini L.B."/>
            <person name="Barry K."/>
            <person name="Haridas S."/>
            <person name="Lipzen A."/>
            <person name="Labutti K."/>
            <person name="Grigoriev I.V."/>
            <person name="Murat C."/>
            <person name="Martin F."/>
            <person name="Albertini E."/>
            <person name="Donnini D."/>
            <person name="Bonito G."/>
        </authorList>
    </citation>
    <scope>NUCLEOTIDE SEQUENCE [LARGE SCALE GENOMIC DNA]</scope>
    <source>
        <strain evidence="1 2">Sb_GMNB300</strain>
    </source>
</reference>
<dbReference type="OrthoDB" id="5274594at2759"/>
<proteinExistence type="predicted"/>
<evidence type="ECO:0000313" key="1">
    <source>
        <dbReference type="EMBL" id="KAA8914294.1"/>
    </source>
</evidence>
<protein>
    <submittedName>
        <fullName evidence="1">Uncharacterized protein</fullName>
    </submittedName>
</protein>
<name>A0A5J5F9X6_9PEZI</name>
<gene>
    <name evidence="1" type="ORF">FN846DRAFT_675706</name>
</gene>
<dbReference type="InParanoid" id="A0A5J5F9X6"/>
<accession>A0A5J5F9X6</accession>
<evidence type="ECO:0000313" key="2">
    <source>
        <dbReference type="Proteomes" id="UP000326924"/>
    </source>
</evidence>
<comment type="caution">
    <text evidence="1">The sequence shown here is derived from an EMBL/GenBank/DDBJ whole genome shotgun (WGS) entry which is preliminary data.</text>
</comment>
<dbReference type="AlphaFoldDB" id="A0A5J5F9X6"/>
<sequence>MTSLTLQISSSIIFAQPPPAEDSGAVAIFVGSSAASQQEPLKAGPENPLYRLPQSISSGGLKIHLNNYVKPKGFEKPTRRSLLSSIDEDHVIYEIRKASVGEGSGEYFLTNHARDDGEGSYGRGKMKFTRGWISGGTWNVTYVYKTAGQVQESRIDLQVDEGGWNDMVWKMTFPMEGVVAKEFPQEADAFGENGRSMEIFDGTSALQGWTQKEWRDFLTACWITKVWNQCTRTGWFSSSIRKDSEVGNLRTY</sequence>
<dbReference type="Proteomes" id="UP000326924">
    <property type="component" value="Unassembled WGS sequence"/>
</dbReference>